<sequence>MTPLLRTLLAGGALLVTAGAAHADTAIATTALNVRAGPGTSYPVIDTLPEGEAVNVLGCTGSWCEISMGAQGTGFASASYLDRAGGPSSRSTVVIDEYEPEVITGLSIGGYWDSRPYYYDDGFYYWGGRWYSERPGRSGWERSWRRDHHRGRHHGRGGWDRPGRGDGPGRPGRGPDRGGDRGDRGGWSGDRGDRGGDRGNRGGDRGDRGGRGGGDIFSGDRGGRGGGDRIGGGGDRGDRMGLDRAGGGGRGMIGAGGGGRGGGDHGGRGGRER</sequence>
<evidence type="ECO:0000256" key="2">
    <source>
        <dbReference type="SAM" id="SignalP"/>
    </source>
</evidence>
<feature type="domain" description="SH3b" evidence="3">
    <location>
        <begin position="23"/>
        <end position="85"/>
    </location>
</feature>
<feature type="compositionally biased region" description="Basic and acidic residues" evidence="1">
    <location>
        <begin position="173"/>
        <end position="210"/>
    </location>
</feature>
<dbReference type="InterPro" id="IPR003646">
    <property type="entry name" value="SH3-like_bac-type"/>
</dbReference>
<gene>
    <name evidence="4" type="ORF">GGR24_002228</name>
</gene>
<feature type="region of interest" description="Disordered" evidence="1">
    <location>
        <begin position="136"/>
        <end position="273"/>
    </location>
</feature>
<dbReference type="PROSITE" id="PS51781">
    <property type="entry name" value="SH3B"/>
    <property type="match status" value="1"/>
</dbReference>
<feature type="compositionally biased region" description="Basic and acidic residues" evidence="1">
    <location>
        <begin position="262"/>
        <end position="273"/>
    </location>
</feature>
<dbReference type="RefSeq" id="WP_183395420.1">
    <property type="nucleotide sequence ID" value="NZ_JACIDR010000003.1"/>
</dbReference>
<dbReference type="AlphaFoldDB" id="A0A7W6D5K7"/>
<evidence type="ECO:0000313" key="4">
    <source>
        <dbReference type="EMBL" id="MBB3973558.1"/>
    </source>
</evidence>
<feature type="compositionally biased region" description="Basic residues" evidence="1">
    <location>
        <begin position="145"/>
        <end position="156"/>
    </location>
</feature>
<evidence type="ECO:0000256" key="1">
    <source>
        <dbReference type="SAM" id="MobiDB-lite"/>
    </source>
</evidence>
<dbReference type="Proteomes" id="UP000528964">
    <property type="component" value="Unassembled WGS sequence"/>
</dbReference>
<dbReference type="Pfam" id="PF08239">
    <property type="entry name" value="SH3_3"/>
    <property type="match status" value="1"/>
</dbReference>
<feature type="signal peptide" evidence="2">
    <location>
        <begin position="1"/>
        <end position="23"/>
    </location>
</feature>
<proteinExistence type="predicted"/>
<keyword evidence="5" id="KW-1185">Reference proteome</keyword>
<feature type="chain" id="PRO_5030796545" evidence="2">
    <location>
        <begin position="24"/>
        <end position="273"/>
    </location>
</feature>
<evidence type="ECO:0000259" key="3">
    <source>
        <dbReference type="PROSITE" id="PS51781"/>
    </source>
</evidence>
<keyword evidence="2" id="KW-0732">Signal</keyword>
<organism evidence="4 5">
    <name type="scientific">Hansschlegelia beijingensis</name>
    <dbReference type="NCBI Taxonomy" id="1133344"/>
    <lineage>
        <taxon>Bacteria</taxon>
        <taxon>Pseudomonadati</taxon>
        <taxon>Pseudomonadota</taxon>
        <taxon>Alphaproteobacteria</taxon>
        <taxon>Hyphomicrobiales</taxon>
        <taxon>Methylopilaceae</taxon>
        <taxon>Hansschlegelia</taxon>
    </lineage>
</organism>
<accession>A0A7W6D5K7</accession>
<evidence type="ECO:0000313" key="5">
    <source>
        <dbReference type="Proteomes" id="UP000528964"/>
    </source>
</evidence>
<reference evidence="4 5" key="1">
    <citation type="submission" date="2020-08" db="EMBL/GenBank/DDBJ databases">
        <title>Genomic Encyclopedia of Type Strains, Phase IV (KMG-IV): sequencing the most valuable type-strain genomes for metagenomic binning, comparative biology and taxonomic classification.</title>
        <authorList>
            <person name="Goeker M."/>
        </authorList>
    </citation>
    <scope>NUCLEOTIDE SEQUENCE [LARGE SCALE GENOMIC DNA]</scope>
    <source>
        <strain evidence="4 5">DSM 25481</strain>
    </source>
</reference>
<feature type="compositionally biased region" description="Gly residues" evidence="1">
    <location>
        <begin position="244"/>
        <end position="261"/>
    </location>
</feature>
<name>A0A7W6D5K7_9HYPH</name>
<comment type="caution">
    <text evidence="4">The sequence shown here is derived from an EMBL/GenBank/DDBJ whole genome shotgun (WGS) entry which is preliminary data.</text>
</comment>
<protein>
    <submittedName>
        <fullName evidence="4">Uncharacterized protein YraI</fullName>
    </submittedName>
</protein>
<dbReference type="EMBL" id="JACIDR010000003">
    <property type="protein sequence ID" value="MBB3973558.1"/>
    <property type="molecule type" value="Genomic_DNA"/>
</dbReference>
<dbReference type="Gene3D" id="2.30.30.40">
    <property type="entry name" value="SH3 Domains"/>
    <property type="match status" value="1"/>
</dbReference>
<dbReference type="SMART" id="SM00287">
    <property type="entry name" value="SH3b"/>
    <property type="match status" value="1"/>
</dbReference>